<evidence type="ECO:0000256" key="2">
    <source>
        <dbReference type="SAM" id="SignalP"/>
    </source>
</evidence>
<reference evidence="3" key="1">
    <citation type="journal article" date="2020" name="New Phytol.">
        <title>Comparative genomics reveals dynamic genome evolution in host specialist ectomycorrhizal fungi.</title>
        <authorList>
            <person name="Lofgren L.A."/>
            <person name="Nguyen N.H."/>
            <person name="Vilgalys R."/>
            <person name="Ruytinx J."/>
            <person name="Liao H.L."/>
            <person name="Branco S."/>
            <person name="Kuo A."/>
            <person name="LaButti K."/>
            <person name="Lipzen A."/>
            <person name="Andreopoulos W."/>
            <person name="Pangilinan J."/>
            <person name="Riley R."/>
            <person name="Hundley H."/>
            <person name="Na H."/>
            <person name="Barry K."/>
            <person name="Grigoriev I.V."/>
            <person name="Stajich J.E."/>
            <person name="Kennedy P.G."/>
        </authorList>
    </citation>
    <scope>NUCLEOTIDE SEQUENCE</scope>
    <source>
        <strain evidence="3">MN1</strain>
    </source>
</reference>
<dbReference type="RefSeq" id="XP_041190931.1">
    <property type="nucleotide sequence ID" value="XM_041343205.1"/>
</dbReference>
<dbReference type="GeneID" id="64637221"/>
<gene>
    <name evidence="3" type="ORF">BJ212DRAFT_439030</name>
</gene>
<organism evidence="3 4">
    <name type="scientific">Suillus subaureus</name>
    <dbReference type="NCBI Taxonomy" id="48587"/>
    <lineage>
        <taxon>Eukaryota</taxon>
        <taxon>Fungi</taxon>
        <taxon>Dikarya</taxon>
        <taxon>Basidiomycota</taxon>
        <taxon>Agaricomycotina</taxon>
        <taxon>Agaricomycetes</taxon>
        <taxon>Agaricomycetidae</taxon>
        <taxon>Boletales</taxon>
        <taxon>Suillineae</taxon>
        <taxon>Suillaceae</taxon>
        <taxon>Suillus</taxon>
    </lineage>
</organism>
<keyword evidence="4" id="KW-1185">Reference proteome</keyword>
<evidence type="ECO:0000313" key="3">
    <source>
        <dbReference type="EMBL" id="KAG1812908.1"/>
    </source>
</evidence>
<feature type="region of interest" description="Disordered" evidence="1">
    <location>
        <begin position="61"/>
        <end position="82"/>
    </location>
</feature>
<feature type="chain" id="PRO_5040137881" evidence="2">
    <location>
        <begin position="18"/>
        <end position="82"/>
    </location>
</feature>
<dbReference type="EMBL" id="JABBWG010000025">
    <property type="protein sequence ID" value="KAG1812908.1"/>
    <property type="molecule type" value="Genomic_DNA"/>
</dbReference>
<protein>
    <submittedName>
        <fullName evidence="3">Uncharacterized protein</fullName>
    </submittedName>
</protein>
<proteinExistence type="predicted"/>
<keyword evidence="2" id="KW-0732">Signal</keyword>
<name>A0A9P7JBL6_9AGAM</name>
<dbReference type="AlphaFoldDB" id="A0A9P7JBL6"/>
<sequence length="82" mass="8830">MWHVPLFFSGNLISTMATVTKASLQVLASTESNLSDANGTPKSPFYQASTVIADGTPLQVNRRTQTITSPSSRTTSLQRVES</sequence>
<feature type="signal peptide" evidence="2">
    <location>
        <begin position="1"/>
        <end position="17"/>
    </location>
</feature>
<accession>A0A9P7JBL6</accession>
<evidence type="ECO:0000313" key="4">
    <source>
        <dbReference type="Proteomes" id="UP000807769"/>
    </source>
</evidence>
<evidence type="ECO:0000256" key="1">
    <source>
        <dbReference type="SAM" id="MobiDB-lite"/>
    </source>
</evidence>
<comment type="caution">
    <text evidence="3">The sequence shown here is derived from an EMBL/GenBank/DDBJ whole genome shotgun (WGS) entry which is preliminary data.</text>
</comment>
<dbReference type="Proteomes" id="UP000807769">
    <property type="component" value="Unassembled WGS sequence"/>
</dbReference>